<gene>
    <name evidence="1" type="ORF">OFUS_LOCUS26280</name>
</gene>
<dbReference type="AlphaFoldDB" id="A0A8J1XP86"/>
<dbReference type="SMART" id="SM00231">
    <property type="entry name" value="FA58C"/>
    <property type="match status" value="1"/>
</dbReference>
<dbReference type="EMBL" id="CAIIXF020000012">
    <property type="protein sequence ID" value="CAH1802618.1"/>
    <property type="molecule type" value="Genomic_DNA"/>
</dbReference>
<evidence type="ECO:0000313" key="1">
    <source>
        <dbReference type="EMBL" id="CAH1802618.1"/>
    </source>
</evidence>
<organism evidence="1 2">
    <name type="scientific">Owenia fusiformis</name>
    <name type="common">Polychaete worm</name>
    <dbReference type="NCBI Taxonomy" id="6347"/>
    <lineage>
        <taxon>Eukaryota</taxon>
        <taxon>Metazoa</taxon>
        <taxon>Spiralia</taxon>
        <taxon>Lophotrochozoa</taxon>
        <taxon>Annelida</taxon>
        <taxon>Polychaeta</taxon>
        <taxon>Sedentaria</taxon>
        <taxon>Canalipalpata</taxon>
        <taxon>Sabellida</taxon>
        <taxon>Oweniida</taxon>
        <taxon>Oweniidae</taxon>
        <taxon>Owenia</taxon>
    </lineage>
</organism>
<reference evidence="1" key="1">
    <citation type="submission" date="2022-03" db="EMBL/GenBank/DDBJ databases">
        <authorList>
            <person name="Martin C."/>
        </authorList>
    </citation>
    <scope>NUCLEOTIDE SEQUENCE</scope>
</reference>
<comment type="caution">
    <text evidence="1">The sequence shown here is derived from an EMBL/GenBank/DDBJ whole genome shotgun (WGS) entry which is preliminary data.</text>
</comment>
<protein>
    <submittedName>
        <fullName evidence="1">Uncharacterized protein</fullName>
    </submittedName>
</protein>
<evidence type="ECO:0000313" key="2">
    <source>
        <dbReference type="Proteomes" id="UP000749559"/>
    </source>
</evidence>
<keyword evidence="2" id="KW-1185">Reference proteome</keyword>
<dbReference type="OrthoDB" id="10028859at2759"/>
<dbReference type="Gene3D" id="2.60.120.260">
    <property type="entry name" value="Galactose-binding domain-like"/>
    <property type="match status" value="1"/>
</dbReference>
<dbReference type="InterPro" id="IPR008979">
    <property type="entry name" value="Galactose-bd-like_sf"/>
</dbReference>
<dbReference type="Proteomes" id="UP000749559">
    <property type="component" value="Unassembled WGS sequence"/>
</dbReference>
<dbReference type="PANTHER" id="PTHR24543">
    <property type="entry name" value="MULTICOPPER OXIDASE-RELATED"/>
    <property type="match status" value="1"/>
</dbReference>
<dbReference type="Pfam" id="PF00754">
    <property type="entry name" value="F5_F8_type_C"/>
    <property type="match status" value="1"/>
</dbReference>
<name>A0A8J1XP86_OWEFU</name>
<accession>A0A8J1XP86</accession>
<sequence length="263" mass="29500">MELKVFLIVMLVTLAVNVEAKKRKRKSPTCKKTDIEIMVTKLNELKTETQNCCAGNGGDVPDIAEMKDDVTQSKATIEEVKADVDEITGGISTIKDILEKMRSSECESRDECVGEFLVSGPNHRVADNTLIASTVWDRYHGPSRARLGTQELNPYKGAWSSAIKVNQWIQADLGKLMQVNGVVTQGRDGAYQWVTSYKVSYSEDGSSFKKIEKDGNQVFKGNNDRYTPVLNSFKPVQARYIRIHPVTWNEHPSLRFDVTGCYN</sequence>
<dbReference type="PROSITE" id="PS50022">
    <property type="entry name" value="FA58C_3"/>
    <property type="match status" value="1"/>
</dbReference>
<dbReference type="SUPFAM" id="SSF49785">
    <property type="entry name" value="Galactose-binding domain-like"/>
    <property type="match status" value="1"/>
</dbReference>
<dbReference type="FunFam" id="2.60.120.260:FF:000016">
    <property type="entry name" value="Contactin-associated protein-like 4 isoform 1"/>
    <property type="match status" value="1"/>
</dbReference>
<dbReference type="PROSITE" id="PS01285">
    <property type="entry name" value="FA58C_1"/>
    <property type="match status" value="1"/>
</dbReference>
<dbReference type="CDD" id="cd00057">
    <property type="entry name" value="FA58C"/>
    <property type="match status" value="1"/>
</dbReference>
<dbReference type="InterPro" id="IPR000421">
    <property type="entry name" value="FA58C"/>
</dbReference>
<proteinExistence type="predicted"/>